<dbReference type="Pfam" id="PF00358">
    <property type="entry name" value="PTS_EIIA_1"/>
    <property type="match status" value="1"/>
</dbReference>
<dbReference type="Gene3D" id="2.70.70.10">
    <property type="entry name" value="Glucose Permease (Domain IIA)"/>
    <property type="match status" value="1"/>
</dbReference>
<evidence type="ECO:0000256" key="5">
    <source>
        <dbReference type="ARBA" id="ARBA00022683"/>
    </source>
</evidence>
<dbReference type="PANTHER" id="PTHR45008">
    <property type="entry name" value="PTS SYSTEM GLUCOSE-SPECIFIC EIIA COMPONENT"/>
    <property type="match status" value="1"/>
</dbReference>
<dbReference type="SUPFAM" id="SSF51261">
    <property type="entry name" value="Duplicated hybrid motif"/>
    <property type="match status" value="1"/>
</dbReference>
<evidence type="ECO:0000259" key="7">
    <source>
        <dbReference type="PROSITE" id="PS51093"/>
    </source>
</evidence>
<keyword evidence="5" id="KW-0598">Phosphotransferase system</keyword>
<dbReference type="FunFam" id="2.70.70.10:FF:000001">
    <property type="entry name" value="PTS system glucose-specific IIA component"/>
    <property type="match status" value="1"/>
</dbReference>
<evidence type="ECO:0000313" key="8">
    <source>
        <dbReference type="EMBL" id="HIW81601.1"/>
    </source>
</evidence>
<keyword evidence="2" id="KW-0813">Transport</keyword>
<sequence>MGLFDFKKKKEILLGAPVEGECVPLSQVSDPTFRDEILGKGVAFQALDGKVFAPADGEVSTVFPTGHAVVLTTSEGVEILIHIGLDTVKLEGKHFQIKTEAGKQVKKGELLIEADIQAIEKEGYDCMTPMIICNTPDFTAVEGIAQGHVKPGDDCLRIRK</sequence>
<dbReference type="Proteomes" id="UP000824265">
    <property type="component" value="Unassembled WGS sequence"/>
</dbReference>
<organism evidence="8 9">
    <name type="scientific">Candidatus Acetatifactor stercoripullorum</name>
    <dbReference type="NCBI Taxonomy" id="2838414"/>
    <lineage>
        <taxon>Bacteria</taxon>
        <taxon>Bacillati</taxon>
        <taxon>Bacillota</taxon>
        <taxon>Clostridia</taxon>
        <taxon>Lachnospirales</taxon>
        <taxon>Lachnospiraceae</taxon>
        <taxon>Acetatifactor</taxon>
    </lineage>
</organism>
<dbReference type="InterPro" id="IPR050890">
    <property type="entry name" value="PTS_EIIA_component"/>
</dbReference>
<dbReference type="AlphaFoldDB" id="A0A9D1UCI9"/>
<dbReference type="PROSITE" id="PS00371">
    <property type="entry name" value="PTS_EIIA_TYPE_1_HIS"/>
    <property type="match status" value="1"/>
</dbReference>
<evidence type="ECO:0000256" key="4">
    <source>
        <dbReference type="ARBA" id="ARBA00022679"/>
    </source>
</evidence>
<comment type="subcellular location">
    <subcellularLocation>
        <location evidence="1">Cytoplasm</location>
    </subcellularLocation>
</comment>
<reference evidence="8" key="1">
    <citation type="journal article" date="2021" name="PeerJ">
        <title>Extensive microbial diversity within the chicken gut microbiome revealed by metagenomics and culture.</title>
        <authorList>
            <person name="Gilroy R."/>
            <person name="Ravi A."/>
            <person name="Getino M."/>
            <person name="Pursley I."/>
            <person name="Horton D.L."/>
            <person name="Alikhan N.F."/>
            <person name="Baker D."/>
            <person name="Gharbi K."/>
            <person name="Hall N."/>
            <person name="Watson M."/>
            <person name="Adriaenssens E.M."/>
            <person name="Foster-Nyarko E."/>
            <person name="Jarju S."/>
            <person name="Secka A."/>
            <person name="Antonio M."/>
            <person name="Oren A."/>
            <person name="Chaudhuri R.R."/>
            <person name="La Ragione R."/>
            <person name="Hildebrand F."/>
            <person name="Pallen M.J."/>
        </authorList>
    </citation>
    <scope>NUCLEOTIDE SEQUENCE</scope>
    <source>
        <strain evidence="8">CHK195-6426</strain>
    </source>
</reference>
<dbReference type="InterPro" id="IPR001127">
    <property type="entry name" value="PTS_EIIA_1_perm"/>
</dbReference>
<keyword evidence="4" id="KW-0808">Transferase</keyword>
<comment type="caution">
    <text evidence="8">The sequence shown here is derived from an EMBL/GenBank/DDBJ whole genome shotgun (WGS) entry which is preliminary data.</text>
</comment>
<evidence type="ECO:0000256" key="1">
    <source>
        <dbReference type="ARBA" id="ARBA00004496"/>
    </source>
</evidence>
<keyword evidence="3 8" id="KW-0762">Sugar transport</keyword>
<dbReference type="InterPro" id="IPR011055">
    <property type="entry name" value="Dup_hybrid_motif"/>
</dbReference>
<keyword evidence="6" id="KW-0418">Kinase</keyword>
<evidence type="ECO:0000256" key="3">
    <source>
        <dbReference type="ARBA" id="ARBA00022597"/>
    </source>
</evidence>
<dbReference type="EMBL" id="DXGH01000049">
    <property type="protein sequence ID" value="HIW81601.1"/>
    <property type="molecule type" value="Genomic_DNA"/>
</dbReference>
<dbReference type="NCBIfam" id="TIGR00830">
    <property type="entry name" value="PTBA"/>
    <property type="match status" value="1"/>
</dbReference>
<accession>A0A9D1UCI9</accession>
<name>A0A9D1UCI9_9FIRM</name>
<protein>
    <submittedName>
        <fullName evidence="8">PTS glucose transporter subunit IIA</fullName>
    </submittedName>
</protein>
<dbReference type="RefSeq" id="WP_318704316.1">
    <property type="nucleotide sequence ID" value="NZ_CALWMU010000014.1"/>
</dbReference>
<dbReference type="PANTHER" id="PTHR45008:SF1">
    <property type="entry name" value="PTS SYSTEM GLUCOSE-SPECIFIC EIIA COMPONENT"/>
    <property type="match status" value="1"/>
</dbReference>
<evidence type="ECO:0000256" key="6">
    <source>
        <dbReference type="ARBA" id="ARBA00022777"/>
    </source>
</evidence>
<proteinExistence type="predicted"/>
<dbReference type="GO" id="GO:0009401">
    <property type="term" value="P:phosphoenolpyruvate-dependent sugar phosphotransferase system"/>
    <property type="evidence" value="ECO:0007669"/>
    <property type="project" value="UniProtKB-KW"/>
</dbReference>
<dbReference type="PROSITE" id="PS51093">
    <property type="entry name" value="PTS_EIIA_TYPE_1"/>
    <property type="match status" value="1"/>
</dbReference>
<feature type="domain" description="PTS EIIA type-1" evidence="7">
    <location>
        <begin position="30"/>
        <end position="134"/>
    </location>
</feature>
<evidence type="ECO:0000256" key="2">
    <source>
        <dbReference type="ARBA" id="ARBA00022448"/>
    </source>
</evidence>
<dbReference type="GO" id="GO:0016301">
    <property type="term" value="F:kinase activity"/>
    <property type="evidence" value="ECO:0007669"/>
    <property type="project" value="UniProtKB-KW"/>
</dbReference>
<reference evidence="8" key="2">
    <citation type="submission" date="2021-04" db="EMBL/GenBank/DDBJ databases">
        <authorList>
            <person name="Gilroy R."/>
        </authorList>
    </citation>
    <scope>NUCLEOTIDE SEQUENCE</scope>
    <source>
        <strain evidence="8">CHK195-6426</strain>
    </source>
</reference>
<gene>
    <name evidence="8" type="ORF">H9742_08810</name>
</gene>
<dbReference type="GO" id="GO:0005737">
    <property type="term" value="C:cytoplasm"/>
    <property type="evidence" value="ECO:0007669"/>
    <property type="project" value="UniProtKB-SubCell"/>
</dbReference>
<evidence type="ECO:0000313" key="9">
    <source>
        <dbReference type="Proteomes" id="UP000824265"/>
    </source>
</evidence>